<keyword evidence="6" id="KW-1185">Reference proteome</keyword>
<dbReference type="FunFam" id="3.40.50.720:FF:000085">
    <property type="entry name" value="Dihydroflavonol reductase"/>
    <property type="match status" value="1"/>
</dbReference>
<dbReference type="Pfam" id="PF01370">
    <property type="entry name" value="Epimerase"/>
    <property type="match status" value="1"/>
</dbReference>
<feature type="domain" description="NAD-dependent epimerase/dehydratase" evidence="4">
    <location>
        <begin position="11"/>
        <end position="245"/>
    </location>
</feature>
<dbReference type="AlphaFoldDB" id="A0AAE1MWN7"/>
<keyword evidence="1" id="KW-0521">NADP</keyword>
<evidence type="ECO:0000256" key="3">
    <source>
        <dbReference type="ARBA" id="ARBA00023445"/>
    </source>
</evidence>
<dbReference type="Proteomes" id="UP001293593">
    <property type="component" value="Unassembled WGS sequence"/>
</dbReference>
<evidence type="ECO:0000313" key="6">
    <source>
        <dbReference type="Proteomes" id="UP001293593"/>
    </source>
</evidence>
<dbReference type="Gene3D" id="3.40.50.720">
    <property type="entry name" value="NAD(P)-binding Rossmann-like Domain"/>
    <property type="match status" value="1"/>
</dbReference>
<dbReference type="PANTHER" id="PTHR10366:SF852">
    <property type="entry name" value="CINNAMOYL-COA REDUCTASE CAD2"/>
    <property type="match status" value="1"/>
</dbReference>
<evidence type="ECO:0000313" key="5">
    <source>
        <dbReference type="EMBL" id="KAK4278648.1"/>
    </source>
</evidence>
<dbReference type="InterPro" id="IPR050425">
    <property type="entry name" value="NAD(P)_dehydrat-like"/>
</dbReference>
<dbReference type="EMBL" id="JAWXYG010000003">
    <property type="protein sequence ID" value="KAK4278648.1"/>
    <property type="molecule type" value="Genomic_DNA"/>
</dbReference>
<name>A0AAE1MWN7_9FABA</name>
<accession>A0AAE1MWN7</accession>
<reference evidence="5" key="1">
    <citation type="submission" date="2023-10" db="EMBL/GenBank/DDBJ databases">
        <title>Chromosome-level genome of the transformable northern wattle, Acacia crassicarpa.</title>
        <authorList>
            <person name="Massaro I."/>
            <person name="Sinha N.R."/>
            <person name="Poethig S."/>
            <person name="Leichty A.R."/>
        </authorList>
    </citation>
    <scope>NUCLEOTIDE SEQUENCE</scope>
    <source>
        <strain evidence="5">Acra3RX</strain>
        <tissue evidence="5">Leaf</tissue>
    </source>
</reference>
<gene>
    <name evidence="5" type="ORF">QN277_016469</name>
</gene>
<dbReference type="SUPFAM" id="SSF51735">
    <property type="entry name" value="NAD(P)-binding Rossmann-fold domains"/>
    <property type="match status" value="1"/>
</dbReference>
<organism evidence="5 6">
    <name type="scientific">Acacia crassicarpa</name>
    <name type="common">northern wattle</name>
    <dbReference type="NCBI Taxonomy" id="499986"/>
    <lineage>
        <taxon>Eukaryota</taxon>
        <taxon>Viridiplantae</taxon>
        <taxon>Streptophyta</taxon>
        <taxon>Embryophyta</taxon>
        <taxon>Tracheophyta</taxon>
        <taxon>Spermatophyta</taxon>
        <taxon>Magnoliopsida</taxon>
        <taxon>eudicotyledons</taxon>
        <taxon>Gunneridae</taxon>
        <taxon>Pentapetalae</taxon>
        <taxon>rosids</taxon>
        <taxon>fabids</taxon>
        <taxon>Fabales</taxon>
        <taxon>Fabaceae</taxon>
        <taxon>Caesalpinioideae</taxon>
        <taxon>mimosoid clade</taxon>
        <taxon>Acacieae</taxon>
        <taxon>Acacia</taxon>
    </lineage>
</organism>
<dbReference type="GO" id="GO:0016616">
    <property type="term" value="F:oxidoreductase activity, acting on the CH-OH group of donors, NAD or NADP as acceptor"/>
    <property type="evidence" value="ECO:0007669"/>
    <property type="project" value="TreeGrafter"/>
</dbReference>
<protein>
    <recommendedName>
        <fullName evidence="4">NAD-dependent epimerase/dehydratase domain-containing protein</fullName>
    </recommendedName>
</protein>
<evidence type="ECO:0000256" key="2">
    <source>
        <dbReference type="ARBA" id="ARBA00023002"/>
    </source>
</evidence>
<evidence type="ECO:0000256" key="1">
    <source>
        <dbReference type="ARBA" id="ARBA00022857"/>
    </source>
</evidence>
<dbReference type="PANTHER" id="PTHR10366">
    <property type="entry name" value="NAD DEPENDENT EPIMERASE/DEHYDRATASE"/>
    <property type="match status" value="1"/>
</dbReference>
<evidence type="ECO:0000259" key="4">
    <source>
        <dbReference type="Pfam" id="PF01370"/>
    </source>
</evidence>
<keyword evidence="2" id="KW-0560">Oxidoreductase</keyword>
<dbReference type="InterPro" id="IPR001509">
    <property type="entry name" value="Epimerase_deHydtase"/>
</dbReference>
<dbReference type="CDD" id="cd08958">
    <property type="entry name" value="FR_SDR_e"/>
    <property type="match status" value="1"/>
</dbReference>
<comment type="caution">
    <text evidence="5">The sequence shown here is derived from an EMBL/GenBank/DDBJ whole genome shotgun (WGS) entry which is preliminary data.</text>
</comment>
<dbReference type="InterPro" id="IPR036291">
    <property type="entry name" value="NAD(P)-bd_dom_sf"/>
</dbReference>
<proteinExistence type="inferred from homology"/>
<sequence length="327" mass="35954">MESNTGKGKVVCVTGASGYIASWIVKLLLLRGYTVKGTVRDPNDAMKVDHLLKLDGAKERLQLIKANLLEEGSFDQAVEGCEGVFHTASPVALNVKDPQTALIDPAVKGTLNVLKSCAKSPSVKRVILTSSVAAVLYNGKPLTSEVVVDETWFSNPDICREYKIWYTLSKTLAEDAAWKFAKENNIDMVALNPAVVIGPLLQPSLNESSAAISKLINGAQTFPNFTLGWIHVKDVANAHIQAFEISSASGRYCLFGTVAHYSDIVRILHELYPTMQLPDKCENDKPFMPVYQVSEEKARTLGIEFIPLEVSIRDTVESLREKNLINF</sequence>
<comment type="similarity">
    <text evidence="3">Belongs to the NAD(P)-dependent epimerase/dehydratase family. Dihydroflavonol-4-reductase subfamily.</text>
</comment>